<name>A0ABV4NIC7_9GAMM</name>
<evidence type="ECO:0000313" key="1">
    <source>
        <dbReference type="EMBL" id="MFA0789141.1"/>
    </source>
</evidence>
<sequence length="86" mass="9776">MLLGRSNFDEEMISSAVDMLKDELPGGWKICSNVERIYSKIIEERVAKNGKKFSKEKWYLVGCDGASYVFATLRNSRIIQISQVSP</sequence>
<dbReference type="RefSeq" id="WP_299579630.1">
    <property type="nucleotide sequence ID" value="NZ_JBGMEL010000001.1"/>
</dbReference>
<comment type="caution">
    <text evidence="1">The sequence shown here is derived from an EMBL/GenBank/DDBJ whole genome shotgun (WGS) entry which is preliminary data.</text>
</comment>
<evidence type="ECO:0000313" key="2">
    <source>
        <dbReference type="Proteomes" id="UP001569414"/>
    </source>
</evidence>
<accession>A0ABV4NIC7</accession>
<organism evidence="1 2">
    <name type="scientific">Microbulbifer echini</name>
    <dbReference type="NCBI Taxonomy" id="1529067"/>
    <lineage>
        <taxon>Bacteria</taxon>
        <taxon>Pseudomonadati</taxon>
        <taxon>Pseudomonadota</taxon>
        <taxon>Gammaproteobacteria</taxon>
        <taxon>Cellvibrionales</taxon>
        <taxon>Microbulbiferaceae</taxon>
        <taxon>Microbulbifer</taxon>
    </lineage>
</organism>
<dbReference type="EMBL" id="JBGMEL010000001">
    <property type="protein sequence ID" value="MFA0789141.1"/>
    <property type="molecule type" value="Genomic_DNA"/>
</dbReference>
<reference evidence="1 2" key="1">
    <citation type="submission" date="2024-08" db="EMBL/GenBank/DDBJ databases">
        <authorList>
            <person name="Ishaq N."/>
        </authorList>
    </citation>
    <scope>NUCLEOTIDE SEQUENCE [LARGE SCALE GENOMIC DNA]</scope>
    <source>
        <strain evidence="1 2">JCM 30400</strain>
    </source>
</reference>
<proteinExistence type="predicted"/>
<protein>
    <submittedName>
        <fullName evidence="1">Uncharacterized protein</fullName>
    </submittedName>
</protein>
<keyword evidence="2" id="KW-1185">Reference proteome</keyword>
<dbReference type="Proteomes" id="UP001569414">
    <property type="component" value="Unassembled WGS sequence"/>
</dbReference>
<gene>
    <name evidence="1" type="ORF">ACCI51_01200</name>
</gene>